<feature type="transmembrane region" description="Helical" evidence="3">
    <location>
        <begin position="240"/>
        <end position="260"/>
    </location>
</feature>
<dbReference type="CDD" id="cd00053">
    <property type="entry name" value="EGF"/>
    <property type="match status" value="1"/>
</dbReference>
<protein>
    <recommendedName>
        <fullName evidence="6">EGF-like domain-containing protein</fullName>
    </recommendedName>
</protein>
<keyword evidence="1" id="KW-0325">Glycoprotein</keyword>
<feature type="region of interest" description="Disordered" evidence="2">
    <location>
        <begin position="535"/>
        <end position="558"/>
    </location>
</feature>
<proteinExistence type="predicted"/>
<feature type="transmembrane region" description="Helical" evidence="3">
    <location>
        <begin position="65"/>
        <end position="84"/>
    </location>
</feature>
<dbReference type="FunFam" id="2.10.25.10:FF:000001">
    <property type="entry name" value="Tenascin C"/>
    <property type="match status" value="1"/>
</dbReference>
<dbReference type="Proteomes" id="UP001165085">
    <property type="component" value="Unassembled WGS sequence"/>
</dbReference>
<keyword evidence="5" id="KW-1185">Reference proteome</keyword>
<dbReference type="OrthoDB" id="202366at2759"/>
<dbReference type="AlphaFoldDB" id="A0A9W7ASR5"/>
<name>A0A9W7ASR5_9STRA</name>
<feature type="transmembrane region" description="Helical" evidence="3">
    <location>
        <begin position="157"/>
        <end position="183"/>
    </location>
</feature>
<gene>
    <name evidence="4" type="ORF">TrST_g8046</name>
</gene>
<feature type="transmembrane region" description="Helical" evidence="3">
    <location>
        <begin position="320"/>
        <end position="345"/>
    </location>
</feature>
<evidence type="ECO:0008006" key="6">
    <source>
        <dbReference type="Google" id="ProtNLM"/>
    </source>
</evidence>
<organism evidence="4 5">
    <name type="scientific">Triparma strigata</name>
    <dbReference type="NCBI Taxonomy" id="1606541"/>
    <lineage>
        <taxon>Eukaryota</taxon>
        <taxon>Sar</taxon>
        <taxon>Stramenopiles</taxon>
        <taxon>Ochrophyta</taxon>
        <taxon>Bolidophyceae</taxon>
        <taxon>Parmales</taxon>
        <taxon>Triparmaceae</taxon>
        <taxon>Triparma</taxon>
    </lineage>
</organism>
<feature type="transmembrane region" description="Helical" evidence="3">
    <location>
        <begin position="295"/>
        <end position="314"/>
    </location>
</feature>
<evidence type="ECO:0000256" key="2">
    <source>
        <dbReference type="SAM" id="MobiDB-lite"/>
    </source>
</evidence>
<dbReference type="Pfam" id="PF23106">
    <property type="entry name" value="EGF_Teneurin"/>
    <property type="match status" value="1"/>
</dbReference>
<comment type="caution">
    <text evidence="4">The sequence shown here is derived from an EMBL/GenBank/DDBJ whole genome shotgun (WGS) entry which is preliminary data.</text>
</comment>
<evidence type="ECO:0000313" key="4">
    <source>
        <dbReference type="EMBL" id="GMH73255.1"/>
    </source>
</evidence>
<keyword evidence="3" id="KW-1133">Transmembrane helix</keyword>
<feature type="compositionally biased region" description="Low complexity" evidence="2">
    <location>
        <begin position="354"/>
        <end position="372"/>
    </location>
</feature>
<evidence type="ECO:0000256" key="1">
    <source>
        <dbReference type="ARBA" id="ARBA00023180"/>
    </source>
</evidence>
<keyword evidence="3" id="KW-0812">Transmembrane</keyword>
<evidence type="ECO:0000256" key="3">
    <source>
        <dbReference type="SAM" id="Phobius"/>
    </source>
</evidence>
<keyword evidence="3" id="KW-0472">Membrane</keyword>
<dbReference type="EMBL" id="BRXY01000166">
    <property type="protein sequence ID" value="GMH73255.1"/>
    <property type="molecule type" value="Genomic_DNA"/>
</dbReference>
<dbReference type="Gene3D" id="2.10.25.10">
    <property type="entry name" value="Laminin"/>
    <property type="match status" value="1"/>
</dbReference>
<sequence>MVFAIEYINDECSYGPWDVAASDCSHHGVCVNGTCICDEGWTGYSDFINMGGRDCHSSIVIQDGLWTAAAVLAGLAILQIMIALRSSYSGLKRKMIKGKDKRVKESSQTMIRKLRREFAYKPSTRILLCLVICELGTIQVAYRRIPNEEKVISPARYVVWSCLLFIVWPCGFWGVTLLGRLILNLSLTGVNIRGEAVQKRIKEVYRKMMLKGYCDHSALVLTGIMGLISGEGNRFGLYSATYYLINVYLAVSLLTFNYQWSWITDTMSMAFSGVSKTSSPAIWEVKRKITRLVNITRFGVMIPMGGCILAFVFYPPIYKWWGMWLVILLIAVGIIGILAGVVFMVKKKEAMATVSSGTSSSSGTRSSVRSSVNGARRRETTRMSSTGTFKKGTSSIQASRTSSTNSESNSTPNNNSDSEATRGETKSSNIRSSISSVASKLSSAYSRSFSSGEIDENNLKLRNAGKQLSGVQEVDSMFERDSSHHRVLEEKQQYDAKIAQITVTEMEEGGGDDTDDDDEEGIEYAMNPVASEMARESFARGKSISSVQQQKKEKESRL</sequence>
<feature type="region of interest" description="Disordered" evidence="2">
    <location>
        <begin position="354"/>
        <end position="433"/>
    </location>
</feature>
<reference evidence="5" key="1">
    <citation type="journal article" date="2023" name="Commun. Biol.">
        <title>Genome analysis of Parmales, the sister group of diatoms, reveals the evolutionary specialization of diatoms from phago-mixotrophs to photoautotrophs.</title>
        <authorList>
            <person name="Ban H."/>
            <person name="Sato S."/>
            <person name="Yoshikawa S."/>
            <person name="Yamada K."/>
            <person name="Nakamura Y."/>
            <person name="Ichinomiya M."/>
            <person name="Sato N."/>
            <person name="Blanc-Mathieu R."/>
            <person name="Endo H."/>
            <person name="Kuwata A."/>
            <person name="Ogata H."/>
        </authorList>
    </citation>
    <scope>NUCLEOTIDE SEQUENCE [LARGE SCALE GENOMIC DNA]</scope>
    <source>
        <strain evidence="5">NIES 3701</strain>
    </source>
</reference>
<accession>A0A9W7ASR5</accession>
<feature type="compositionally biased region" description="Low complexity" evidence="2">
    <location>
        <begin position="384"/>
        <end position="418"/>
    </location>
</feature>
<evidence type="ECO:0000313" key="5">
    <source>
        <dbReference type="Proteomes" id="UP001165085"/>
    </source>
</evidence>